<name>A0ABD1Y1Y0_9MARC</name>
<proteinExistence type="predicted"/>
<evidence type="ECO:0000259" key="2">
    <source>
        <dbReference type="Pfam" id="PF13837"/>
    </source>
</evidence>
<feature type="domain" description="Myb/SANT-like DNA-binding" evidence="2">
    <location>
        <begin position="12"/>
        <end position="56"/>
    </location>
</feature>
<feature type="region of interest" description="Disordered" evidence="1">
    <location>
        <begin position="99"/>
        <end position="148"/>
    </location>
</feature>
<dbReference type="EMBL" id="JBHFFA010000007">
    <property type="protein sequence ID" value="KAL2613753.1"/>
    <property type="molecule type" value="Genomic_DNA"/>
</dbReference>
<evidence type="ECO:0000256" key="1">
    <source>
        <dbReference type="SAM" id="MobiDB-lite"/>
    </source>
</evidence>
<evidence type="ECO:0000313" key="3">
    <source>
        <dbReference type="EMBL" id="KAL2613753.1"/>
    </source>
</evidence>
<gene>
    <name evidence="3" type="ORF">R1flu_025445</name>
</gene>
<dbReference type="PANTHER" id="PTHR33492">
    <property type="entry name" value="OSJNBA0043A12.37 PROTEIN-RELATED"/>
    <property type="match status" value="1"/>
</dbReference>
<dbReference type="PANTHER" id="PTHR33492:SF19">
    <property type="entry name" value="MYB-LIKE DOMAIN-CONTAINING PROTEIN"/>
    <property type="match status" value="1"/>
</dbReference>
<dbReference type="AlphaFoldDB" id="A0ABD1Y1Y0"/>
<keyword evidence="4" id="KW-1185">Reference proteome</keyword>
<evidence type="ECO:0000313" key="4">
    <source>
        <dbReference type="Proteomes" id="UP001605036"/>
    </source>
</evidence>
<dbReference type="InterPro" id="IPR044822">
    <property type="entry name" value="Myb_DNA-bind_4"/>
</dbReference>
<dbReference type="Pfam" id="PF13837">
    <property type="entry name" value="Myb_DNA-bind_4"/>
    <property type="match status" value="1"/>
</dbReference>
<organism evidence="3 4">
    <name type="scientific">Riccia fluitans</name>
    <dbReference type="NCBI Taxonomy" id="41844"/>
    <lineage>
        <taxon>Eukaryota</taxon>
        <taxon>Viridiplantae</taxon>
        <taxon>Streptophyta</taxon>
        <taxon>Embryophyta</taxon>
        <taxon>Marchantiophyta</taxon>
        <taxon>Marchantiopsida</taxon>
        <taxon>Marchantiidae</taxon>
        <taxon>Marchantiales</taxon>
        <taxon>Ricciaceae</taxon>
        <taxon>Riccia</taxon>
    </lineage>
</organism>
<accession>A0ABD1Y1Y0</accession>
<dbReference type="Proteomes" id="UP001605036">
    <property type="component" value="Unassembled WGS sequence"/>
</dbReference>
<comment type="caution">
    <text evidence="3">The sequence shown here is derived from an EMBL/GenBank/DDBJ whole genome shotgun (WGS) entry which is preliminary data.</text>
</comment>
<dbReference type="Gene3D" id="1.10.10.60">
    <property type="entry name" value="Homeodomain-like"/>
    <property type="match status" value="1"/>
</dbReference>
<reference evidence="3 4" key="1">
    <citation type="submission" date="2024-09" db="EMBL/GenBank/DDBJ databases">
        <title>Chromosome-scale assembly of Riccia fluitans.</title>
        <authorList>
            <person name="Paukszto L."/>
            <person name="Sawicki J."/>
            <person name="Karawczyk K."/>
            <person name="Piernik-Szablinska J."/>
            <person name="Szczecinska M."/>
            <person name="Mazdziarz M."/>
        </authorList>
    </citation>
    <scope>NUCLEOTIDE SEQUENCE [LARGE SCALE GENOMIC DNA]</scope>
    <source>
        <strain evidence="3">Rf_01</strain>
        <tissue evidence="3">Aerial parts of the thallus</tissue>
    </source>
</reference>
<sequence>MLVGCEQIISSKMKWKQIHSAMLGKGVQADPSQLRNKWESVLGHYKKMKDWNNRSGVEPYASLSRADRKLNALPLEFPECWQDILESFYGNRPSITPPCLAESMPRASSLDRRSPPTDDGDDGGFDSTTNPIVRSNSGKRRKKDMSKSATAIVDVVDRFTSSISDVEVKRAKRDARRDEQEDRRIQFIEEAERRR</sequence>
<protein>
    <recommendedName>
        <fullName evidence="2">Myb/SANT-like DNA-binding domain-containing protein</fullName>
    </recommendedName>
</protein>